<feature type="region of interest" description="Disordered" evidence="1">
    <location>
        <begin position="104"/>
        <end position="128"/>
    </location>
</feature>
<accession>A0AAE7XK63</accession>
<gene>
    <name evidence="2" type="ORF">pEaSNUABM33_00008</name>
</gene>
<evidence type="ECO:0000313" key="2">
    <source>
        <dbReference type="EMBL" id="QZE57884.1"/>
    </source>
</evidence>
<proteinExistence type="predicted"/>
<feature type="compositionally biased region" description="Acidic residues" evidence="1">
    <location>
        <begin position="106"/>
        <end position="128"/>
    </location>
</feature>
<dbReference type="EMBL" id="MZ443779">
    <property type="protein sequence ID" value="QZE57884.1"/>
    <property type="molecule type" value="Genomic_DNA"/>
</dbReference>
<sequence>MSGLFPHRVIDQKEGFVFIVQPADDNDPDAVEAAREVEEVLAEAWPTAPSELTVDDVRDPEEAELIYADVAQLLEEAEREEAKQIVITSVVVAGNMAIVNCMLTGEDMEEDDEDEDDDSVEADEEDFD</sequence>
<reference evidence="2 3" key="1">
    <citation type="submission" date="2021-06" db="EMBL/GenBank/DDBJ databases">
        <title>Complete genome sequence of Erwinia phage pEa_SNUABM_33.</title>
        <authorList>
            <person name="Kim S.G."/>
            <person name="Park S.C."/>
        </authorList>
    </citation>
    <scope>NUCLEOTIDE SEQUENCE [LARGE SCALE GENOMIC DNA]</scope>
</reference>
<name>A0AAE7XK63_9CAUD</name>
<evidence type="ECO:0000256" key="1">
    <source>
        <dbReference type="SAM" id="MobiDB-lite"/>
    </source>
</evidence>
<organism evidence="2 3">
    <name type="scientific">Erwinia phage pEa_SNUABM_33</name>
    <dbReference type="NCBI Taxonomy" id="2869556"/>
    <lineage>
        <taxon>Viruses</taxon>
        <taxon>Duplodnaviria</taxon>
        <taxon>Heunggongvirae</taxon>
        <taxon>Uroviricota</taxon>
        <taxon>Caudoviricetes</taxon>
        <taxon>Alexandravirus</taxon>
        <taxon>Alexandravirus SNUABM33</taxon>
    </lineage>
</organism>
<dbReference type="Proteomes" id="UP000827805">
    <property type="component" value="Segment"/>
</dbReference>
<keyword evidence="3" id="KW-1185">Reference proteome</keyword>
<protein>
    <submittedName>
        <fullName evidence="2">Uncharacterized protein</fullName>
    </submittedName>
</protein>
<evidence type="ECO:0000313" key="3">
    <source>
        <dbReference type="Proteomes" id="UP000827805"/>
    </source>
</evidence>